<feature type="compositionally biased region" description="Basic residues" evidence="1">
    <location>
        <begin position="182"/>
        <end position="193"/>
    </location>
</feature>
<evidence type="ECO:0000259" key="2">
    <source>
        <dbReference type="Pfam" id="PF13480"/>
    </source>
</evidence>
<dbReference type="PATRIC" id="fig|472175.3.peg.1481"/>
<keyword evidence="4" id="KW-1185">Reference proteome</keyword>
<evidence type="ECO:0000313" key="3">
    <source>
        <dbReference type="EMBL" id="KFB10435.1"/>
    </source>
</evidence>
<name>A0A084UBU9_9HYPH</name>
<evidence type="ECO:0000256" key="1">
    <source>
        <dbReference type="SAM" id="MobiDB-lite"/>
    </source>
</evidence>
<dbReference type="AlphaFoldDB" id="A0A084UBU9"/>
<feature type="region of interest" description="Disordered" evidence="1">
    <location>
        <begin position="178"/>
        <end position="199"/>
    </location>
</feature>
<reference evidence="3 4" key="1">
    <citation type="submission" date="2014-05" db="EMBL/GenBank/DDBJ databases">
        <title>Draft Genome Sequence of Nitratireductor basaltis Strain UMTGB225, A Marine Bacterium Isolated from Green Barrel Tunicate.</title>
        <authorList>
            <person name="Gan H.Y."/>
        </authorList>
    </citation>
    <scope>NUCLEOTIDE SEQUENCE [LARGE SCALE GENOMIC DNA]</scope>
    <source>
        <strain evidence="3 4">UMTGB225</strain>
    </source>
</reference>
<dbReference type="OrthoDB" id="8193702at2"/>
<sequence>MAGAGSGKNRSKQGTAKERRLGVTLHPADQEGLNLYRAAASELTYAPPQSPEWTESFLAGEDREGVIAIFRDGGEPVSAVALEIIRGHGVATARFPGGSHANGNFVPCHRELGGNGVLLTMLEAALSEHSVRIDMLSLERQRETLCGVRNPFLTPDATASADVALAIDLTGGIDQVLSGSTGKRKRKKHRSQRRKLEAAGGYRRLTAKNEQQVERLLAAFFQMKAERFRNLGIRNVFEEARVQEAFVHLFKQGLGSTPPAFQLDALEVDGRLRAVTGSSRIDSSIICEFSSFLEDELVHASPGDFLFHENILTACEEGLALYDFSVGDEFYKRQWCDVERRYRDLFIGLTGKGKALARSKQVSAGLKRRLKSSPAAMRTFKKLRSLAGN</sequence>
<dbReference type="EMBL" id="JMQM01000001">
    <property type="protein sequence ID" value="KFB10435.1"/>
    <property type="molecule type" value="Genomic_DNA"/>
</dbReference>
<gene>
    <name evidence="3" type="ORF">EL18_01469</name>
</gene>
<proteinExistence type="predicted"/>
<comment type="caution">
    <text evidence="3">The sequence shown here is derived from an EMBL/GenBank/DDBJ whole genome shotgun (WGS) entry which is preliminary data.</text>
</comment>
<dbReference type="STRING" id="472175.EL18_01469"/>
<evidence type="ECO:0000313" key="4">
    <source>
        <dbReference type="Proteomes" id="UP000053675"/>
    </source>
</evidence>
<dbReference type="eggNOG" id="COG5653">
    <property type="taxonomic scope" value="Bacteria"/>
</dbReference>
<dbReference type="Proteomes" id="UP000053675">
    <property type="component" value="Unassembled WGS sequence"/>
</dbReference>
<feature type="domain" description="BioF2-like acetyltransferase" evidence="2">
    <location>
        <begin position="184"/>
        <end position="333"/>
    </location>
</feature>
<dbReference type="SUPFAM" id="SSF55729">
    <property type="entry name" value="Acyl-CoA N-acyltransferases (Nat)"/>
    <property type="match status" value="1"/>
</dbReference>
<feature type="region of interest" description="Disordered" evidence="1">
    <location>
        <begin position="1"/>
        <end position="24"/>
    </location>
</feature>
<dbReference type="Pfam" id="PF13480">
    <property type="entry name" value="Acetyltransf_6"/>
    <property type="match status" value="1"/>
</dbReference>
<protein>
    <recommendedName>
        <fullName evidence="2">BioF2-like acetyltransferase domain-containing protein</fullName>
    </recommendedName>
</protein>
<accession>A0A084UBU9</accession>
<organism evidence="3 4">
    <name type="scientific">Nitratireductor basaltis</name>
    <dbReference type="NCBI Taxonomy" id="472175"/>
    <lineage>
        <taxon>Bacteria</taxon>
        <taxon>Pseudomonadati</taxon>
        <taxon>Pseudomonadota</taxon>
        <taxon>Alphaproteobacteria</taxon>
        <taxon>Hyphomicrobiales</taxon>
        <taxon>Phyllobacteriaceae</taxon>
        <taxon>Nitratireductor</taxon>
    </lineage>
</organism>
<dbReference type="InterPro" id="IPR016181">
    <property type="entry name" value="Acyl_CoA_acyltransferase"/>
</dbReference>
<dbReference type="RefSeq" id="WP_036481258.1">
    <property type="nucleotide sequence ID" value="NZ_JMQM01000001.1"/>
</dbReference>
<dbReference type="InterPro" id="IPR038740">
    <property type="entry name" value="BioF2-like_GNAT_dom"/>
</dbReference>